<dbReference type="GO" id="GO:0006614">
    <property type="term" value="P:SRP-dependent cotranslational protein targeting to membrane"/>
    <property type="evidence" value="ECO:0007669"/>
    <property type="project" value="InterPro"/>
</dbReference>
<dbReference type="PANTHER" id="PTHR11564">
    <property type="entry name" value="SIGNAL RECOGNITION PARTICLE 54K PROTEIN SRP54"/>
    <property type="match status" value="1"/>
</dbReference>
<evidence type="ECO:0000256" key="3">
    <source>
        <dbReference type="ARBA" id="ARBA00022801"/>
    </source>
</evidence>
<evidence type="ECO:0000256" key="5">
    <source>
        <dbReference type="ARBA" id="ARBA00023134"/>
    </source>
</evidence>
<dbReference type="FunFam" id="3.40.50.300:FF:000022">
    <property type="entry name" value="Signal recognition particle 54 kDa subunit"/>
    <property type="match status" value="1"/>
</dbReference>
<keyword evidence="7 9" id="KW-0687">Ribonucleoprotein</keyword>
<evidence type="ECO:0000313" key="14">
    <source>
        <dbReference type="Proteomes" id="UP000823886"/>
    </source>
</evidence>
<dbReference type="InterPro" id="IPR042101">
    <property type="entry name" value="SRP54_N_sf"/>
</dbReference>
<feature type="domain" description="Signal recognition particle SRP54 helical bundle" evidence="12">
    <location>
        <begin position="2"/>
        <end position="87"/>
    </location>
</feature>
<dbReference type="InterPro" id="IPR004125">
    <property type="entry name" value="Signal_recog_particle_SRP54_M"/>
</dbReference>
<dbReference type="Pfam" id="PF02881">
    <property type="entry name" value="SRP54_N"/>
    <property type="match status" value="1"/>
</dbReference>
<reference evidence="13" key="2">
    <citation type="submission" date="2021-04" db="EMBL/GenBank/DDBJ databases">
        <authorList>
            <person name="Gilroy R."/>
        </authorList>
    </citation>
    <scope>NUCLEOTIDE SEQUENCE</scope>
    <source>
        <strain evidence="13">ChiBcec2-3848</strain>
    </source>
</reference>
<feature type="binding site" evidence="9">
    <location>
        <begin position="249"/>
        <end position="252"/>
    </location>
    <ligand>
        <name>GTP</name>
        <dbReference type="ChEBI" id="CHEBI:37565"/>
    </ligand>
</feature>
<comment type="domain">
    <text evidence="9">Composed of three domains: the N-terminal N domain, which is responsible for interactions with the ribosome, the central G domain, which binds GTP, and the C-terminal M domain, which binds the RNA and the signal sequence of the RNC.</text>
</comment>
<evidence type="ECO:0000256" key="6">
    <source>
        <dbReference type="ARBA" id="ARBA00023135"/>
    </source>
</evidence>
<dbReference type="HAMAP" id="MF_00306">
    <property type="entry name" value="SRP54"/>
    <property type="match status" value="1"/>
</dbReference>
<comment type="subunit">
    <text evidence="9">Part of the signal recognition particle protein translocation system, which is composed of SRP and FtsY.</text>
</comment>
<dbReference type="GO" id="GO:0003924">
    <property type="term" value="F:GTPase activity"/>
    <property type="evidence" value="ECO:0007669"/>
    <property type="project" value="UniProtKB-UniRule"/>
</dbReference>
<dbReference type="GO" id="GO:0048500">
    <property type="term" value="C:signal recognition particle"/>
    <property type="evidence" value="ECO:0007669"/>
    <property type="project" value="UniProtKB-UniRule"/>
</dbReference>
<dbReference type="GO" id="GO:0005525">
    <property type="term" value="F:GTP binding"/>
    <property type="evidence" value="ECO:0007669"/>
    <property type="project" value="UniProtKB-UniRule"/>
</dbReference>
<keyword evidence="4 9" id="KW-0694">RNA-binding</keyword>
<gene>
    <name evidence="9 13" type="primary">ffh</name>
    <name evidence="13" type="ORF">H9753_10535</name>
</gene>
<comment type="function">
    <text evidence="9">Involved in targeting and insertion of nascent membrane proteins into the cytoplasmic membrane. Binds to the hydrophobic signal sequence of the ribosome-nascent chain (RNC) as it emerges from the ribosomes. The SRP-RNC complex is then targeted to the cytoplasmic membrane where it interacts with the SRP receptor FtsY.</text>
</comment>
<dbReference type="Gene3D" id="1.10.260.30">
    <property type="entry name" value="Signal recognition particle, SRP54 subunit, M-domain"/>
    <property type="match status" value="1"/>
</dbReference>
<feature type="binding site" evidence="9">
    <location>
        <begin position="191"/>
        <end position="195"/>
    </location>
    <ligand>
        <name>GTP</name>
        <dbReference type="ChEBI" id="CHEBI:37565"/>
    </ligand>
</feature>
<dbReference type="CDD" id="cd18539">
    <property type="entry name" value="SRP_G"/>
    <property type="match status" value="1"/>
</dbReference>
<dbReference type="Gene3D" id="1.20.120.140">
    <property type="entry name" value="Signal recognition particle SRP54, nucleotide-binding domain"/>
    <property type="match status" value="1"/>
</dbReference>
<feature type="domain" description="AAA+ ATPase" evidence="10">
    <location>
        <begin position="101"/>
        <end position="248"/>
    </location>
</feature>
<dbReference type="EMBL" id="DWVZ01000143">
    <property type="protein sequence ID" value="HJC64035.1"/>
    <property type="molecule type" value="Genomic_DNA"/>
</dbReference>
<evidence type="ECO:0000256" key="7">
    <source>
        <dbReference type="ARBA" id="ARBA00023274"/>
    </source>
</evidence>
<dbReference type="AlphaFoldDB" id="A0A9D2PRP0"/>
<dbReference type="Gene3D" id="3.40.50.300">
    <property type="entry name" value="P-loop containing nucleotide triphosphate hydrolases"/>
    <property type="match status" value="1"/>
</dbReference>
<evidence type="ECO:0000256" key="1">
    <source>
        <dbReference type="ARBA" id="ARBA00005450"/>
    </source>
</evidence>
<feature type="domain" description="SRP54-type proteins GTP-binding" evidence="11">
    <location>
        <begin position="102"/>
        <end position="297"/>
    </location>
</feature>
<evidence type="ECO:0000256" key="4">
    <source>
        <dbReference type="ARBA" id="ARBA00022884"/>
    </source>
</evidence>
<dbReference type="InterPro" id="IPR022941">
    <property type="entry name" value="SRP54"/>
</dbReference>
<dbReference type="EC" id="3.6.5.4" evidence="9"/>
<keyword evidence="3 9" id="KW-0378">Hydrolase</keyword>
<reference evidence="13" key="1">
    <citation type="journal article" date="2021" name="PeerJ">
        <title>Extensive microbial diversity within the chicken gut microbiome revealed by metagenomics and culture.</title>
        <authorList>
            <person name="Gilroy R."/>
            <person name="Ravi A."/>
            <person name="Getino M."/>
            <person name="Pursley I."/>
            <person name="Horton D.L."/>
            <person name="Alikhan N.F."/>
            <person name="Baker D."/>
            <person name="Gharbi K."/>
            <person name="Hall N."/>
            <person name="Watson M."/>
            <person name="Adriaenssens E.M."/>
            <person name="Foster-Nyarko E."/>
            <person name="Jarju S."/>
            <person name="Secka A."/>
            <person name="Antonio M."/>
            <person name="Oren A."/>
            <person name="Chaudhuri R.R."/>
            <person name="La Ragione R."/>
            <person name="Hildebrand F."/>
            <person name="Pallen M.J."/>
        </authorList>
    </citation>
    <scope>NUCLEOTIDE SEQUENCE</scope>
    <source>
        <strain evidence="13">ChiBcec2-3848</strain>
    </source>
</reference>
<dbReference type="Proteomes" id="UP000823886">
    <property type="component" value="Unassembled WGS sequence"/>
</dbReference>
<dbReference type="SMART" id="SM00382">
    <property type="entry name" value="AAA"/>
    <property type="match status" value="1"/>
</dbReference>
<comment type="subcellular location">
    <subcellularLocation>
        <location evidence="9">Cytoplasm</location>
    </subcellularLocation>
    <text evidence="9">The SRP-RNC complex is targeted to the cytoplasmic membrane.</text>
</comment>
<dbReference type="Pfam" id="PF00448">
    <property type="entry name" value="SRP54"/>
    <property type="match status" value="1"/>
</dbReference>
<evidence type="ECO:0000256" key="2">
    <source>
        <dbReference type="ARBA" id="ARBA00022741"/>
    </source>
</evidence>
<comment type="caution">
    <text evidence="13">The sequence shown here is derived from an EMBL/GenBank/DDBJ whole genome shotgun (WGS) entry which is preliminary data.</text>
</comment>
<name>A0A9D2PRP0_9FIRM</name>
<dbReference type="GO" id="GO:0008312">
    <property type="term" value="F:7S RNA binding"/>
    <property type="evidence" value="ECO:0007669"/>
    <property type="project" value="InterPro"/>
</dbReference>
<keyword evidence="5 9" id="KW-0342">GTP-binding</keyword>
<dbReference type="SUPFAM" id="SSF47446">
    <property type="entry name" value="Signal peptide-binding domain"/>
    <property type="match status" value="1"/>
</dbReference>
<dbReference type="SMART" id="SM00962">
    <property type="entry name" value="SRP54"/>
    <property type="match status" value="1"/>
</dbReference>
<evidence type="ECO:0000259" key="11">
    <source>
        <dbReference type="SMART" id="SM00962"/>
    </source>
</evidence>
<dbReference type="InterPro" id="IPR000897">
    <property type="entry name" value="SRP54_GTPase_dom"/>
</dbReference>
<accession>A0A9D2PRP0</accession>
<dbReference type="PANTHER" id="PTHR11564:SF5">
    <property type="entry name" value="SIGNAL RECOGNITION PARTICLE SUBUNIT SRP54"/>
    <property type="match status" value="1"/>
</dbReference>
<evidence type="ECO:0000259" key="12">
    <source>
        <dbReference type="SMART" id="SM00963"/>
    </source>
</evidence>
<evidence type="ECO:0000259" key="10">
    <source>
        <dbReference type="SMART" id="SM00382"/>
    </source>
</evidence>
<dbReference type="InterPro" id="IPR004780">
    <property type="entry name" value="SRP"/>
</dbReference>
<evidence type="ECO:0000256" key="8">
    <source>
        <dbReference type="ARBA" id="ARBA00048027"/>
    </source>
</evidence>
<organism evidence="13 14">
    <name type="scientific">Candidatus Blautia merdavium</name>
    <dbReference type="NCBI Taxonomy" id="2838494"/>
    <lineage>
        <taxon>Bacteria</taxon>
        <taxon>Bacillati</taxon>
        <taxon>Bacillota</taxon>
        <taxon>Clostridia</taxon>
        <taxon>Lachnospirales</taxon>
        <taxon>Lachnospiraceae</taxon>
        <taxon>Blautia</taxon>
    </lineage>
</organism>
<dbReference type="InterPro" id="IPR013822">
    <property type="entry name" value="Signal_recog_particl_SRP54_hlx"/>
</dbReference>
<comment type="similarity">
    <text evidence="1 9">Belongs to the GTP-binding SRP family. SRP54 subfamily.</text>
</comment>
<dbReference type="NCBIfam" id="TIGR00959">
    <property type="entry name" value="ffh"/>
    <property type="match status" value="1"/>
</dbReference>
<evidence type="ECO:0000256" key="9">
    <source>
        <dbReference type="HAMAP-Rule" id="MF_00306"/>
    </source>
</evidence>
<dbReference type="InterPro" id="IPR027417">
    <property type="entry name" value="P-loop_NTPase"/>
</dbReference>
<sequence length="448" mass="49038">MAFESLTDKLQNVFKNLRKKGRLTEADVKAALKEVKMALLEADVSFKVVKQFMKSVQERAIGQDVMSGLNPGQMVIKIVNEELVALMGSETTDIALRPGNEVTVIMMAGLQGAGKTTTTAKLAGKLKSKGRKPLLAACDVYRPAAIKQLQVNGEKQGVDVFAMGDKNSPVDIAKAAYEHARNEKYNVLILDTAGRLHIDEDMMEELIRIKEAVSVDQTILVVDAMTGQDAVNVAETFQNKVGIDGVILTKMDGDTRGGAALSIKAISGKSILYVGMGEKLSDLEQFYPDRMASRILGMGDVMSLIEKAQANLDEEKAKEMEQKFRKNSFGFDDYLESMNQMKNMGGLSSVLSMLPGVGSQIKDIDSMVDEKDMARKEAIILSMTPKERSNPDLLNPSRKARIAKGAGVDIAEVNRMVKQFEQAKKMMKQMPGLMGGKGGKRGRFKLPF</sequence>
<keyword evidence="2 9" id="KW-0547">Nucleotide-binding</keyword>
<dbReference type="InterPro" id="IPR036891">
    <property type="entry name" value="Signal_recog_part_SRP54_M_sf"/>
</dbReference>
<protein>
    <recommendedName>
        <fullName evidence="9">Signal recognition particle protein</fullName>
        <ecNumber evidence="9">3.6.5.4</ecNumber>
    </recommendedName>
    <alternativeName>
        <fullName evidence="9">Fifty-four homolog</fullName>
    </alternativeName>
</protein>
<dbReference type="Pfam" id="PF02978">
    <property type="entry name" value="SRP_SPB"/>
    <property type="match status" value="1"/>
</dbReference>
<dbReference type="InterPro" id="IPR003593">
    <property type="entry name" value="AAA+_ATPase"/>
</dbReference>
<keyword evidence="6 9" id="KW-0733">Signal recognition particle</keyword>
<keyword evidence="9" id="KW-0963">Cytoplasm</keyword>
<feature type="binding site" evidence="9">
    <location>
        <begin position="109"/>
        <end position="116"/>
    </location>
    <ligand>
        <name>GTP</name>
        <dbReference type="ChEBI" id="CHEBI:37565"/>
    </ligand>
</feature>
<dbReference type="SUPFAM" id="SSF52540">
    <property type="entry name" value="P-loop containing nucleoside triphosphate hydrolases"/>
    <property type="match status" value="1"/>
</dbReference>
<evidence type="ECO:0000313" key="13">
    <source>
        <dbReference type="EMBL" id="HJC64035.1"/>
    </source>
</evidence>
<dbReference type="SMART" id="SM00963">
    <property type="entry name" value="SRP54_N"/>
    <property type="match status" value="1"/>
</dbReference>
<comment type="catalytic activity">
    <reaction evidence="8 9">
        <text>GTP + H2O = GDP + phosphate + H(+)</text>
        <dbReference type="Rhea" id="RHEA:19669"/>
        <dbReference type="ChEBI" id="CHEBI:15377"/>
        <dbReference type="ChEBI" id="CHEBI:15378"/>
        <dbReference type="ChEBI" id="CHEBI:37565"/>
        <dbReference type="ChEBI" id="CHEBI:43474"/>
        <dbReference type="ChEBI" id="CHEBI:58189"/>
        <dbReference type="EC" id="3.6.5.4"/>
    </reaction>
</comment>
<proteinExistence type="inferred from homology"/>